<feature type="non-terminal residue" evidence="3">
    <location>
        <position position="418"/>
    </location>
</feature>
<dbReference type="Proteomes" id="UP000792457">
    <property type="component" value="Unassembled WGS sequence"/>
</dbReference>
<reference evidence="3" key="1">
    <citation type="submission" date="2013-04" db="EMBL/GenBank/DDBJ databases">
        <authorList>
            <person name="Qu J."/>
            <person name="Murali S.C."/>
            <person name="Bandaranaike D."/>
            <person name="Bellair M."/>
            <person name="Blankenburg K."/>
            <person name="Chao H."/>
            <person name="Dinh H."/>
            <person name="Doddapaneni H."/>
            <person name="Downs B."/>
            <person name="Dugan-Rocha S."/>
            <person name="Elkadiri S."/>
            <person name="Gnanaolivu R.D."/>
            <person name="Hernandez B."/>
            <person name="Javaid M."/>
            <person name="Jayaseelan J.C."/>
            <person name="Lee S."/>
            <person name="Li M."/>
            <person name="Ming W."/>
            <person name="Munidasa M."/>
            <person name="Muniz J."/>
            <person name="Nguyen L."/>
            <person name="Ongeri F."/>
            <person name="Osuji N."/>
            <person name="Pu L.-L."/>
            <person name="Puazo M."/>
            <person name="Qu C."/>
            <person name="Quiroz J."/>
            <person name="Raj R."/>
            <person name="Weissenberger G."/>
            <person name="Xin Y."/>
            <person name="Zou X."/>
            <person name="Han Y."/>
            <person name="Richards S."/>
            <person name="Worley K."/>
            <person name="Muzny D."/>
            <person name="Gibbs R."/>
        </authorList>
    </citation>
    <scope>NUCLEOTIDE SEQUENCE</scope>
    <source>
        <strain evidence="3">Sampled in the wild</strain>
    </source>
</reference>
<dbReference type="GO" id="GO:0004016">
    <property type="term" value="F:adenylate cyclase activity"/>
    <property type="evidence" value="ECO:0007669"/>
    <property type="project" value="TreeGrafter"/>
</dbReference>
<dbReference type="PANTHER" id="PTHR16305:SF28">
    <property type="entry name" value="GUANYLATE CYCLASE DOMAIN-CONTAINING PROTEIN"/>
    <property type="match status" value="1"/>
</dbReference>
<reference evidence="3" key="2">
    <citation type="submission" date="2017-10" db="EMBL/GenBank/DDBJ databases">
        <title>Ladona fulva Genome sequencing and assembly.</title>
        <authorList>
            <person name="Murali S."/>
            <person name="Richards S."/>
            <person name="Bandaranaike D."/>
            <person name="Bellair M."/>
            <person name="Blankenburg K."/>
            <person name="Chao H."/>
            <person name="Dinh H."/>
            <person name="Doddapaneni H."/>
            <person name="Dugan-Rocha S."/>
            <person name="Elkadiri S."/>
            <person name="Gnanaolivu R."/>
            <person name="Hernandez B."/>
            <person name="Skinner E."/>
            <person name="Javaid M."/>
            <person name="Lee S."/>
            <person name="Li M."/>
            <person name="Ming W."/>
            <person name="Munidasa M."/>
            <person name="Muniz J."/>
            <person name="Nguyen L."/>
            <person name="Hughes D."/>
            <person name="Osuji N."/>
            <person name="Pu L.-L."/>
            <person name="Puazo M."/>
            <person name="Qu C."/>
            <person name="Quiroz J."/>
            <person name="Raj R."/>
            <person name="Weissenberger G."/>
            <person name="Xin Y."/>
            <person name="Zou X."/>
            <person name="Han Y."/>
            <person name="Worley K."/>
            <person name="Muzny D."/>
            <person name="Gibbs R."/>
        </authorList>
    </citation>
    <scope>NUCLEOTIDE SEQUENCE</scope>
    <source>
        <strain evidence="3">Sampled in the wild</strain>
    </source>
</reference>
<name>A0A8K0KGP0_LADFU</name>
<keyword evidence="2" id="KW-0067">ATP-binding</keyword>
<gene>
    <name evidence="3" type="ORF">J437_LFUL014952</name>
</gene>
<sequence length="418" mass="47308">MPALKSFNINIPEFEENAVRQKSVIEETAEDFISEIKYYVHKFLPCFQNITTVIIASGDKPLCSAVAECLSLICQIKMAEDDLHFAEFAALEGLRRAEQTKDNFLALCRAYSDNIEFSMKNGDITRSLDIEGMSKNLCHKMSKQVKTDRALLLAISRLYYVAFNARLLRGDIDAAVRIGYRSLKLSEKMFQSAATKLLIMPLMVQSLLIKGRLPEAVDLLQLLLQVGEENGDSSATTWYYALCLDLIMDTGFALEKYQVCKAYAEEKMGAILESNVSSNAANRRLIISLWLWCIRCERWEEAMSWENSSNYNLGINSVTSAVYTMGLSLDTADKPEEEAKYRFVLSAFPNLIAGLKYLEGLLLLLAAKLNVKAYTDVPQLHKRIQHVIRALKKCAKSANIAKPRLYHLLAYYNILRSR</sequence>
<dbReference type="PANTHER" id="PTHR16305">
    <property type="entry name" value="TESTICULAR SOLUBLE ADENYLYL CYCLASE"/>
    <property type="match status" value="1"/>
</dbReference>
<protein>
    <submittedName>
        <fullName evidence="3">Uncharacterized protein</fullName>
    </submittedName>
</protein>
<dbReference type="OrthoDB" id="194468at2759"/>
<organism evidence="3 4">
    <name type="scientific">Ladona fulva</name>
    <name type="common">Scarce chaser dragonfly</name>
    <name type="synonym">Libellula fulva</name>
    <dbReference type="NCBI Taxonomy" id="123851"/>
    <lineage>
        <taxon>Eukaryota</taxon>
        <taxon>Metazoa</taxon>
        <taxon>Ecdysozoa</taxon>
        <taxon>Arthropoda</taxon>
        <taxon>Hexapoda</taxon>
        <taxon>Insecta</taxon>
        <taxon>Pterygota</taxon>
        <taxon>Palaeoptera</taxon>
        <taxon>Odonata</taxon>
        <taxon>Epiprocta</taxon>
        <taxon>Anisoptera</taxon>
        <taxon>Libelluloidea</taxon>
        <taxon>Libellulidae</taxon>
        <taxon>Ladona</taxon>
    </lineage>
</organism>
<proteinExistence type="predicted"/>
<dbReference type="GO" id="GO:0005524">
    <property type="term" value="F:ATP binding"/>
    <property type="evidence" value="ECO:0007669"/>
    <property type="project" value="UniProtKB-KW"/>
</dbReference>
<comment type="caution">
    <text evidence="3">The sequence shown here is derived from an EMBL/GenBank/DDBJ whole genome shotgun (WGS) entry which is preliminary data.</text>
</comment>
<keyword evidence="1" id="KW-0547">Nucleotide-binding</keyword>
<dbReference type="EMBL" id="KZ308785">
    <property type="protein sequence ID" value="KAG8234162.1"/>
    <property type="molecule type" value="Genomic_DNA"/>
</dbReference>
<dbReference type="GO" id="GO:0005737">
    <property type="term" value="C:cytoplasm"/>
    <property type="evidence" value="ECO:0007669"/>
    <property type="project" value="TreeGrafter"/>
</dbReference>
<dbReference type="AlphaFoldDB" id="A0A8K0KGP0"/>
<keyword evidence="4" id="KW-1185">Reference proteome</keyword>
<evidence type="ECO:0000256" key="2">
    <source>
        <dbReference type="ARBA" id="ARBA00022840"/>
    </source>
</evidence>
<evidence type="ECO:0000256" key="1">
    <source>
        <dbReference type="ARBA" id="ARBA00022741"/>
    </source>
</evidence>
<accession>A0A8K0KGP0</accession>
<evidence type="ECO:0000313" key="3">
    <source>
        <dbReference type="EMBL" id="KAG8234162.1"/>
    </source>
</evidence>
<evidence type="ECO:0000313" key="4">
    <source>
        <dbReference type="Proteomes" id="UP000792457"/>
    </source>
</evidence>